<dbReference type="AlphaFoldDB" id="A0A6A4X1U8"/>
<proteinExistence type="inferred from homology"/>
<dbReference type="Pfam" id="PF00079">
    <property type="entry name" value="Serpin"/>
    <property type="match status" value="1"/>
</dbReference>
<evidence type="ECO:0000256" key="5">
    <source>
        <dbReference type="RuleBase" id="RU000411"/>
    </source>
</evidence>
<evidence type="ECO:0000313" key="8">
    <source>
        <dbReference type="EMBL" id="KAF0308838.1"/>
    </source>
</evidence>
<dbReference type="InterPro" id="IPR002048">
    <property type="entry name" value="EF_hand_dom"/>
</dbReference>
<dbReference type="InterPro" id="IPR023796">
    <property type="entry name" value="Serpin_dom"/>
</dbReference>
<gene>
    <name evidence="8" type="primary">CanB2_2</name>
    <name evidence="8" type="ORF">FJT64_002113</name>
</gene>
<dbReference type="Gene3D" id="3.30.497.10">
    <property type="entry name" value="Antithrombin, subunit I, domain 2"/>
    <property type="match status" value="1"/>
</dbReference>
<evidence type="ECO:0000256" key="3">
    <source>
        <dbReference type="ARBA" id="ARBA00022837"/>
    </source>
</evidence>
<dbReference type="EMBL" id="VIIS01000459">
    <property type="protein sequence ID" value="KAF0308838.1"/>
    <property type="molecule type" value="Genomic_DNA"/>
</dbReference>
<dbReference type="PANTHER" id="PTHR11461:SF211">
    <property type="entry name" value="GH10112P-RELATED"/>
    <property type="match status" value="1"/>
</dbReference>
<dbReference type="InterPro" id="IPR000215">
    <property type="entry name" value="Serpin_fam"/>
</dbReference>
<dbReference type="PROSITE" id="PS50222">
    <property type="entry name" value="EF_HAND_2"/>
    <property type="match status" value="2"/>
</dbReference>
<keyword evidence="2" id="KW-0646">Protease inhibitor</keyword>
<dbReference type="SMART" id="SM00054">
    <property type="entry name" value="EFh"/>
    <property type="match status" value="3"/>
</dbReference>
<sequence>MDASRVDPDEIRRLGKRFRKLDLDNSGSLSVDEFMSLPELQQNPLVQRVIEIFDEDGNGEVDFKEFISGVSQFSVKGDKDSKLRFAFRIYDMDNDGFISNGELFQATAAAGRSQQDLFRPLPGELSFDLDQLEDLDEPALAPPVGVVVRRRRPLTARSYQHAAKMQGAFGIDLFQVLAAHDSTSNVVFSPMSVGTALAMLYAGSRGQTAEQLWTALHLAGEKRELMHSHRRLVRHTKKLARDGIEMVIVSDLFTSEELPLNPKFPRYASGMFNSTVTSVPFDIPYLTAEIINGRFYNATKGVIDSLVSSDMLSEDTQFVLANAVFFRGSWLMQFDAAATAEGVFQSPAGPRPVQMMSTKKVFPIAELYQLNARALLLPYKGEKLGMLILLPNDPAGLDSLVAGLNMTVISDTLRQLDGLGDVLVKMPKFDIESELDLQPLLIELGVRDLFDPAVVNMTRVTGQRGAAISTAVHKARLSVSEEGTEAAAATAFVNLFRSVPDPIRPFVVDRPFAFAVLEMSSSAVLFLGRVTDPTPQPEEPQPEPQPDLSALFL</sequence>
<evidence type="ECO:0000256" key="6">
    <source>
        <dbReference type="SAM" id="MobiDB-lite"/>
    </source>
</evidence>
<dbReference type="Proteomes" id="UP000440578">
    <property type="component" value="Unassembled WGS sequence"/>
</dbReference>
<dbReference type="Pfam" id="PF13499">
    <property type="entry name" value="EF-hand_7"/>
    <property type="match status" value="1"/>
</dbReference>
<evidence type="ECO:0000313" key="9">
    <source>
        <dbReference type="Proteomes" id="UP000440578"/>
    </source>
</evidence>
<evidence type="ECO:0000256" key="1">
    <source>
        <dbReference type="ARBA" id="ARBA00009500"/>
    </source>
</evidence>
<dbReference type="CDD" id="cd00051">
    <property type="entry name" value="EFh"/>
    <property type="match status" value="2"/>
</dbReference>
<dbReference type="Pfam" id="PF13202">
    <property type="entry name" value="EF-hand_5"/>
    <property type="match status" value="1"/>
</dbReference>
<dbReference type="Gene3D" id="2.30.39.10">
    <property type="entry name" value="Alpha-1-antitrypsin, domain 1"/>
    <property type="match status" value="1"/>
</dbReference>
<evidence type="ECO:0000259" key="7">
    <source>
        <dbReference type="PROSITE" id="PS50222"/>
    </source>
</evidence>
<name>A0A6A4X1U8_AMPAM</name>
<dbReference type="OrthoDB" id="191686at2759"/>
<keyword evidence="9" id="KW-1185">Reference proteome</keyword>
<comment type="similarity">
    <text evidence="1 5">Belongs to the serpin family.</text>
</comment>
<keyword evidence="4" id="KW-0722">Serine protease inhibitor</keyword>
<dbReference type="SMART" id="SM00093">
    <property type="entry name" value="SERPIN"/>
    <property type="match status" value="1"/>
</dbReference>
<protein>
    <submittedName>
        <fullName evidence="8">Calcineurin subunit B type 2</fullName>
    </submittedName>
</protein>
<dbReference type="InterPro" id="IPR042178">
    <property type="entry name" value="Serpin_sf_1"/>
</dbReference>
<keyword evidence="3" id="KW-0106">Calcium</keyword>
<feature type="domain" description="EF-hand" evidence="7">
    <location>
        <begin position="41"/>
        <end position="76"/>
    </location>
</feature>
<feature type="domain" description="EF-hand" evidence="7">
    <location>
        <begin position="78"/>
        <end position="113"/>
    </location>
</feature>
<dbReference type="InterPro" id="IPR018247">
    <property type="entry name" value="EF_Hand_1_Ca_BS"/>
</dbReference>
<organism evidence="8 9">
    <name type="scientific">Amphibalanus amphitrite</name>
    <name type="common">Striped barnacle</name>
    <name type="synonym">Balanus amphitrite</name>
    <dbReference type="NCBI Taxonomy" id="1232801"/>
    <lineage>
        <taxon>Eukaryota</taxon>
        <taxon>Metazoa</taxon>
        <taxon>Ecdysozoa</taxon>
        <taxon>Arthropoda</taxon>
        <taxon>Crustacea</taxon>
        <taxon>Multicrustacea</taxon>
        <taxon>Cirripedia</taxon>
        <taxon>Thoracica</taxon>
        <taxon>Thoracicalcarea</taxon>
        <taxon>Balanomorpha</taxon>
        <taxon>Balanoidea</taxon>
        <taxon>Balanidae</taxon>
        <taxon>Amphibalaninae</taxon>
        <taxon>Amphibalanus</taxon>
    </lineage>
</organism>
<feature type="region of interest" description="Disordered" evidence="6">
    <location>
        <begin position="530"/>
        <end position="553"/>
    </location>
</feature>
<dbReference type="InterPro" id="IPR011992">
    <property type="entry name" value="EF-hand-dom_pair"/>
</dbReference>
<dbReference type="CDD" id="cd00172">
    <property type="entry name" value="serpin"/>
    <property type="match status" value="1"/>
</dbReference>
<dbReference type="PROSITE" id="PS00018">
    <property type="entry name" value="EF_HAND_1"/>
    <property type="match status" value="2"/>
</dbReference>
<feature type="compositionally biased region" description="Pro residues" evidence="6">
    <location>
        <begin position="534"/>
        <end position="545"/>
    </location>
</feature>
<reference evidence="8 9" key="1">
    <citation type="submission" date="2019-07" db="EMBL/GenBank/DDBJ databases">
        <title>Draft genome assembly of a fouling barnacle, Amphibalanus amphitrite (Darwin, 1854): The first reference genome for Thecostraca.</title>
        <authorList>
            <person name="Kim W."/>
        </authorList>
    </citation>
    <scope>NUCLEOTIDE SEQUENCE [LARGE SCALE GENOMIC DNA]</scope>
    <source>
        <strain evidence="8">SNU_AA5</strain>
        <tissue evidence="8">Soma without cirri and trophi</tissue>
    </source>
</reference>
<dbReference type="SUPFAM" id="SSF47473">
    <property type="entry name" value="EF-hand"/>
    <property type="match status" value="1"/>
</dbReference>
<dbReference type="PANTHER" id="PTHR11461">
    <property type="entry name" value="SERINE PROTEASE INHIBITOR, SERPIN"/>
    <property type="match status" value="1"/>
</dbReference>
<evidence type="ECO:0000256" key="4">
    <source>
        <dbReference type="ARBA" id="ARBA00022900"/>
    </source>
</evidence>
<dbReference type="GO" id="GO:0005509">
    <property type="term" value="F:calcium ion binding"/>
    <property type="evidence" value="ECO:0007669"/>
    <property type="project" value="InterPro"/>
</dbReference>
<evidence type="ECO:0000256" key="2">
    <source>
        <dbReference type="ARBA" id="ARBA00022690"/>
    </source>
</evidence>
<comment type="caution">
    <text evidence="8">The sequence shown here is derived from an EMBL/GenBank/DDBJ whole genome shotgun (WGS) entry which is preliminary data.</text>
</comment>
<dbReference type="GO" id="GO:0005615">
    <property type="term" value="C:extracellular space"/>
    <property type="evidence" value="ECO:0007669"/>
    <property type="project" value="InterPro"/>
</dbReference>
<dbReference type="SUPFAM" id="SSF56574">
    <property type="entry name" value="Serpins"/>
    <property type="match status" value="1"/>
</dbReference>
<accession>A0A6A4X1U8</accession>
<dbReference type="InterPro" id="IPR036186">
    <property type="entry name" value="Serpin_sf"/>
</dbReference>
<dbReference type="GO" id="GO:0004867">
    <property type="term" value="F:serine-type endopeptidase inhibitor activity"/>
    <property type="evidence" value="ECO:0007669"/>
    <property type="project" value="UniProtKB-KW"/>
</dbReference>
<dbReference type="InterPro" id="IPR042185">
    <property type="entry name" value="Serpin_sf_2"/>
</dbReference>
<dbReference type="Gene3D" id="1.10.238.10">
    <property type="entry name" value="EF-hand"/>
    <property type="match status" value="1"/>
</dbReference>